<accession>A0A7W8ILJ5</accession>
<keyword evidence="3 6" id="KW-0812">Transmembrane</keyword>
<evidence type="ECO:0000256" key="3">
    <source>
        <dbReference type="ARBA" id="ARBA00022692"/>
    </source>
</evidence>
<dbReference type="PANTHER" id="PTHR30485">
    <property type="entry name" value="NI/FE-HYDROGENASE 1 B-TYPE CYTOCHROME SUBUNIT"/>
    <property type="match status" value="1"/>
</dbReference>
<keyword evidence="5 6" id="KW-0472">Membrane</keyword>
<keyword evidence="9" id="KW-1185">Reference proteome</keyword>
<evidence type="ECO:0000256" key="1">
    <source>
        <dbReference type="ARBA" id="ARBA00004651"/>
    </source>
</evidence>
<evidence type="ECO:0000256" key="5">
    <source>
        <dbReference type="ARBA" id="ARBA00023136"/>
    </source>
</evidence>
<feature type="transmembrane region" description="Helical" evidence="6">
    <location>
        <begin position="16"/>
        <end position="34"/>
    </location>
</feature>
<dbReference type="PANTHER" id="PTHR30485:SF1">
    <property type="entry name" value="CYTOCHROME YDHU-RELATED"/>
    <property type="match status" value="1"/>
</dbReference>
<evidence type="ECO:0000313" key="8">
    <source>
        <dbReference type="EMBL" id="MBB5319342.1"/>
    </source>
</evidence>
<proteinExistence type="predicted"/>
<evidence type="ECO:0000313" key="9">
    <source>
        <dbReference type="Proteomes" id="UP000568106"/>
    </source>
</evidence>
<evidence type="ECO:0000256" key="6">
    <source>
        <dbReference type="SAM" id="Phobius"/>
    </source>
</evidence>
<name>A0A7W8ILJ5_9BACT</name>
<dbReference type="Pfam" id="PF01292">
    <property type="entry name" value="Ni_hydr_CYTB"/>
    <property type="match status" value="1"/>
</dbReference>
<organism evidence="8 9">
    <name type="scientific">Tunturiibacter empetritectus</name>
    <dbReference type="NCBI Taxonomy" id="3069691"/>
    <lineage>
        <taxon>Bacteria</taxon>
        <taxon>Pseudomonadati</taxon>
        <taxon>Acidobacteriota</taxon>
        <taxon>Terriglobia</taxon>
        <taxon>Terriglobales</taxon>
        <taxon>Acidobacteriaceae</taxon>
        <taxon>Tunturiibacter</taxon>
    </lineage>
</organism>
<comment type="subcellular location">
    <subcellularLocation>
        <location evidence="1">Cell membrane</location>
        <topology evidence="1">Multi-pass membrane protein</topology>
    </subcellularLocation>
</comment>
<dbReference type="EMBL" id="JACHDY010000007">
    <property type="protein sequence ID" value="MBB5319342.1"/>
    <property type="molecule type" value="Genomic_DNA"/>
</dbReference>
<feature type="domain" description="Cytochrome b561 bacterial/Ni-hydrogenase" evidence="7">
    <location>
        <begin position="6"/>
        <end position="239"/>
    </location>
</feature>
<reference evidence="8" key="1">
    <citation type="submission" date="2020-08" db="EMBL/GenBank/DDBJ databases">
        <title>Genomic Encyclopedia of Type Strains, Phase IV (KMG-V): Genome sequencing to study the core and pangenomes of soil and plant-associated prokaryotes.</title>
        <authorList>
            <person name="Whitman W."/>
        </authorList>
    </citation>
    <scope>NUCLEOTIDE SEQUENCE [LARGE SCALE GENOMIC DNA]</scope>
    <source>
        <strain evidence="8">M8UP27</strain>
    </source>
</reference>
<protein>
    <submittedName>
        <fullName evidence="8">Thiosulfate reductase cytochrome b subunit</fullName>
    </submittedName>
</protein>
<feature type="transmembrane region" description="Helical" evidence="6">
    <location>
        <begin position="167"/>
        <end position="187"/>
    </location>
</feature>
<evidence type="ECO:0000256" key="2">
    <source>
        <dbReference type="ARBA" id="ARBA00022475"/>
    </source>
</evidence>
<dbReference type="InterPro" id="IPR051542">
    <property type="entry name" value="Hydrogenase_cytochrome"/>
</dbReference>
<dbReference type="SUPFAM" id="SSF81342">
    <property type="entry name" value="Transmembrane di-heme cytochromes"/>
    <property type="match status" value="1"/>
</dbReference>
<keyword evidence="2" id="KW-1003">Cell membrane</keyword>
<feature type="transmembrane region" description="Helical" evidence="6">
    <location>
        <begin position="94"/>
        <end position="116"/>
    </location>
</feature>
<dbReference type="GO" id="GO:0020037">
    <property type="term" value="F:heme binding"/>
    <property type="evidence" value="ECO:0007669"/>
    <property type="project" value="TreeGrafter"/>
</dbReference>
<dbReference type="Gene3D" id="1.20.950.20">
    <property type="entry name" value="Transmembrane di-heme cytochromes, Chain C"/>
    <property type="match status" value="1"/>
</dbReference>
<dbReference type="InterPro" id="IPR011577">
    <property type="entry name" value="Cyt_b561_bac/Ni-Hgenase"/>
</dbReference>
<dbReference type="GO" id="GO:0022904">
    <property type="term" value="P:respiratory electron transport chain"/>
    <property type="evidence" value="ECO:0007669"/>
    <property type="project" value="InterPro"/>
</dbReference>
<dbReference type="Proteomes" id="UP000568106">
    <property type="component" value="Unassembled WGS sequence"/>
</dbReference>
<feature type="transmembrane region" description="Helical" evidence="6">
    <location>
        <begin position="207"/>
        <end position="229"/>
    </location>
</feature>
<gene>
    <name evidence="8" type="ORF">HDF09_004048</name>
</gene>
<dbReference type="GO" id="GO:0009055">
    <property type="term" value="F:electron transfer activity"/>
    <property type="evidence" value="ECO:0007669"/>
    <property type="project" value="InterPro"/>
</dbReference>
<sequence length="256" mass="29156">MLVAKRHQLLVRCSHWLNIPLLLGLILSGISIYWSSPVYQHKPDPATGNFDVAADIGIWICAHLPGQHHSASPPDWIYNHMSLGPGMLAPALRIHWLCAYLFMLNGMVYAAGLVMGGGWRSLLPRRTDVVDAFRIFRYYLGVPFAKLAHREWLHPRFNTKYNALQRAAYFSVPVAGFLSIATGWAIHKPMQLHWLAALFGGFDTARVWHFWLMWLFIFFVVPHVILVLADGWDTLRAMIVGWSAKVDRSEVIESDQ</sequence>
<comment type="caution">
    <text evidence="8">The sequence shown here is derived from an EMBL/GenBank/DDBJ whole genome shotgun (WGS) entry which is preliminary data.</text>
</comment>
<dbReference type="InterPro" id="IPR016174">
    <property type="entry name" value="Di-haem_cyt_TM"/>
</dbReference>
<keyword evidence="4 6" id="KW-1133">Transmembrane helix</keyword>
<evidence type="ECO:0000256" key="4">
    <source>
        <dbReference type="ARBA" id="ARBA00022989"/>
    </source>
</evidence>
<dbReference type="GO" id="GO:0005886">
    <property type="term" value="C:plasma membrane"/>
    <property type="evidence" value="ECO:0007669"/>
    <property type="project" value="UniProtKB-SubCell"/>
</dbReference>
<evidence type="ECO:0000259" key="7">
    <source>
        <dbReference type="Pfam" id="PF01292"/>
    </source>
</evidence>
<dbReference type="AlphaFoldDB" id="A0A7W8ILJ5"/>